<evidence type="ECO:0000313" key="4">
    <source>
        <dbReference type="Proteomes" id="UP000663193"/>
    </source>
</evidence>
<keyword evidence="1" id="KW-0472">Membrane</keyword>
<reference evidence="4" key="1">
    <citation type="journal article" date="2021" name="BMC Genomics">
        <title>Chromosome-level genome assembly and manually-curated proteome of model necrotroph Parastagonospora nodorum Sn15 reveals a genome-wide trove of candidate effector homologs, and redundancy of virulence-related functions within an accessory chromosome.</title>
        <authorList>
            <person name="Bertazzoni S."/>
            <person name="Jones D.A.B."/>
            <person name="Phan H.T."/>
            <person name="Tan K.-C."/>
            <person name="Hane J.K."/>
        </authorList>
    </citation>
    <scope>NUCLEOTIDE SEQUENCE [LARGE SCALE GENOMIC DNA]</scope>
    <source>
        <strain evidence="4">SN15 / ATCC MYA-4574 / FGSC 10173)</strain>
    </source>
</reference>
<evidence type="ECO:0000313" key="3">
    <source>
        <dbReference type="EMBL" id="QRC98277.1"/>
    </source>
</evidence>
<evidence type="ECO:0000256" key="1">
    <source>
        <dbReference type="SAM" id="Phobius"/>
    </source>
</evidence>
<sequence>MSSHPPGNTAVSHDVPTVVPSRKPHIYPFLDLPAELRNQIYSYVFGDRLIVICPDPLKSNGVTGEIYPGTGSDCVNAENVSPRRPFHTFALLKTCRQINAEASTLPFELNTFVLGYDDALERWTRTQVLAARVRSIRKVRLGLYILLPLYIDGGFAVMVQALAEFVEPESVEVLAMSKMPGVQEPFVVLMKEKVTKVVKDAMGQEVEVLIAQR</sequence>
<feature type="domain" description="DUF7730" evidence="2">
    <location>
        <begin position="29"/>
        <end position="201"/>
    </location>
</feature>
<accession>A0A7U2I3S1</accession>
<feature type="transmembrane region" description="Helical" evidence="1">
    <location>
        <begin position="141"/>
        <end position="163"/>
    </location>
</feature>
<protein>
    <recommendedName>
        <fullName evidence="2">DUF7730 domain-containing protein</fullName>
    </recommendedName>
</protein>
<dbReference type="Pfam" id="PF24864">
    <property type="entry name" value="DUF7730"/>
    <property type="match status" value="1"/>
</dbReference>
<dbReference type="Proteomes" id="UP000663193">
    <property type="component" value="Chromosome 8"/>
</dbReference>
<gene>
    <name evidence="3" type="ORF">JI435_043560</name>
</gene>
<organism evidence="3 4">
    <name type="scientific">Phaeosphaeria nodorum (strain SN15 / ATCC MYA-4574 / FGSC 10173)</name>
    <name type="common">Glume blotch fungus</name>
    <name type="synonym">Parastagonospora nodorum</name>
    <dbReference type="NCBI Taxonomy" id="321614"/>
    <lineage>
        <taxon>Eukaryota</taxon>
        <taxon>Fungi</taxon>
        <taxon>Dikarya</taxon>
        <taxon>Ascomycota</taxon>
        <taxon>Pezizomycotina</taxon>
        <taxon>Dothideomycetes</taxon>
        <taxon>Pleosporomycetidae</taxon>
        <taxon>Pleosporales</taxon>
        <taxon>Pleosporineae</taxon>
        <taxon>Phaeosphaeriaceae</taxon>
        <taxon>Parastagonospora</taxon>
    </lineage>
</organism>
<dbReference type="AlphaFoldDB" id="A0A7U2I3S1"/>
<keyword evidence="4" id="KW-1185">Reference proteome</keyword>
<dbReference type="OrthoDB" id="5413827at2759"/>
<dbReference type="VEuPathDB" id="FungiDB:JI435_043560"/>
<dbReference type="PANTHER" id="PTHR38790:SF4">
    <property type="entry name" value="2EXR DOMAIN-CONTAINING PROTEIN"/>
    <property type="match status" value="1"/>
</dbReference>
<dbReference type="InterPro" id="IPR056632">
    <property type="entry name" value="DUF7730"/>
</dbReference>
<dbReference type="PANTHER" id="PTHR38790">
    <property type="entry name" value="2EXR DOMAIN-CONTAINING PROTEIN-RELATED"/>
    <property type="match status" value="1"/>
</dbReference>
<keyword evidence="1" id="KW-0812">Transmembrane</keyword>
<name>A0A7U2I3S1_PHANO</name>
<proteinExistence type="predicted"/>
<keyword evidence="1" id="KW-1133">Transmembrane helix</keyword>
<dbReference type="EMBL" id="CP069030">
    <property type="protein sequence ID" value="QRC98277.1"/>
    <property type="molecule type" value="Genomic_DNA"/>
</dbReference>
<evidence type="ECO:0000259" key="2">
    <source>
        <dbReference type="Pfam" id="PF24864"/>
    </source>
</evidence>